<dbReference type="SUPFAM" id="SSF53187">
    <property type="entry name" value="Zn-dependent exopeptidases"/>
    <property type="match status" value="1"/>
</dbReference>
<sequence length="347" mass="40184">MNRRNFLKTATLLSVGTPLFAKNDSRLYIELPKKPFEYYEKKGKQKGGRVLIIGGIHGNEIGAYKAANMLVDTDLKKGEMLIIPRSNFTSILADVRGYNGDMNRKFESISKNDPDYHYVELLKEAILSYKPDVVISMHDGFGFAIENKRAWGQSVVIDELKYKNFELYKEAKFVQENANKYLKRKLAIINTKTFTGTIHKEQKKALTGWCLKHDVKAFCIEASKQLPSIHDKIHTHLVMLREFFKIYNIELDGGIDYLVDNIDKLNRLKKPKITLEINGKKEILTYSKLLKVPSKSEIKVVSIEGQRGDFIVPHGVNLNWRSFHFNNLRFHIKNDYKTLYHIDIKRV</sequence>
<dbReference type="RefSeq" id="WP_123352857.1">
    <property type="nucleotide sequence ID" value="NZ_CP027432.2"/>
</dbReference>
<evidence type="ECO:0000313" key="5">
    <source>
        <dbReference type="Proteomes" id="UP000298805"/>
    </source>
</evidence>
<dbReference type="Proteomes" id="UP000272781">
    <property type="component" value="Unassembled WGS sequence"/>
</dbReference>
<dbReference type="InterPro" id="IPR031489">
    <property type="entry name" value="Peptidase_M99"/>
</dbReference>
<name>A0AAJ4UXS5_9BACT</name>
<dbReference type="EMBL" id="CP027432">
    <property type="protein sequence ID" value="QCI28935.1"/>
    <property type="molecule type" value="Genomic_DNA"/>
</dbReference>
<dbReference type="Gene3D" id="3.40.630.10">
    <property type="entry name" value="Zn peptidases"/>
    <property type="match status" value="1"/>
</dbReference>
<protein>
    <submittedName>
        <fullName evidence="3">Helical cell shape controlling family carboxypeptidase</fullName>
    </submittedName>
</protein>
<feature type="domain" description="D,L-carboxypeptidase peptidase" evidence="1">
    <location>
        <begin position="43"/>
        <end position="255"/>
    </location>
</feature>
<gene>
    <name evidence="2" type="ORF">C6V80_08115</name>
    <name evidence="3" type="ORF">EDC58_1467</name>
</gene>
<evidence type="ECO:0000259" key="1">
    <source>
        <dbReference type="Pfam" id="PF17033"/>
    </source>
</evidence>
<dbReference type="Proteomes" id="UP000298805">
    <property type="component" value="Chromosome"/>
</dbReference>
<organism evidence="3 4">
    <name type="scientific">Caminibacter pacificus</name>
    <dbReference type="NCBI Taxonomy" id="1424653"/>
    <lineage>
        <taxon>Bacteria</taxon>
        <taxon>Pseudomonadati</taxon>
        <taxon>Campylobacterota</taxon>
        <taxon>Epsilonproteobacteria</taxon>
        <taxon>Nautiliales</taxon>
        <taxon>Nautiliaceae</taxon>
        <taxon>Caminibacter</taxon>
    </lineage>
</organism>
<keyword evidence="5" id="KW-1185">Reference proteome</keyword>
<evidence type="ECO:0000313" key="4">
    <source>
        <dbReference type="Proteomes" id="UP000272781"/>
    </source>
</evidence>
<dbReference type="GO" id="GO:0004180">
    <property type="term" value="F:carboxypeptidase activity"/>
    <property type="evidence" value="ECO:0007669"/>
    <property type="project" value="UniProtKB-KW"/>
</dbReference>
<accession>A0AAJ4UXS5</accession>
<reference evidence="3 4" key="2">
    <citation type="submission" date="2018-11" db="EMBL/GenBank/DDBJ databases">
        <title>Genomic Encyclopedia of Type Strains, Phase IV (KMG-IV): sequencing the most valuable type-strain genomes for metagenomic binning, comparative biology and taxonomic classification.</title>
        <authorList>
            <person name="Goeker M."/>
        </authorList>
    </citation>
    <scope>NUCLEOTIDE SEQUENCE [LARGE SCALE GENOMIC DNA]</scope>
    <source>
        <strain evidence="3 4">DSM 27783</strain>
    </source>
</reference>
<dbReference type="EMBL" id="RJVK01000003">
    <property type="protein sequence ID" value="ROR39527.1"/>
    <property type="molecule type" value="Genomic_DNA"/>
</dbReference>
<dbReference type="Pfam" id="PF17033">
    <property type="entry name" value="Peptidase_M99"/>
    <property type="match status" value="1"/>
</dbReference>
<keyword evidence="3" id="KW-0378">Hydrolase</keyword>
<dbReference type="AlphaFoldDB" id="A0AAJ4UXS5"/>
<keyword evidence="3" id="KW-0645">Protease</keyword>
<evidence type="ECO:0000313" key="2">
    <source>
        <dbReference type="EMBL" id="QCI28935.1"/>
    </source>
</evidence>
<reference evidence="2" key="3">
    <citation type="submission" date="2019-06" db="EMBL/GenBank/DDBJ databases">
        <title>A comparative analysis of the Nautiliaceae.</title>
        <authorList>
            <person name="Grosche A."/>
            <person name="Smedile F."/>
            <person name="Vetriani C."/>
        </authorList>
    </citation>
    <scope>NUCLEOTIDE SEQUENCE</scope>
    <source>
        <strain evidence="2">TB6</strain>
    </source>
</reference>
<keyword evidence="3" id="KW-0121">Carboxypeptidase</keyword>
<reference evidence="5" key="1">
    <citation type="submission" date="2018-03" db="EMBL/GenBank/DDBJ databases">
        <title>A comparative analysis of the Nautiliaceae.</title>
        <authorList>
            <person name="Grosche A."/>
            <person name="Smedile F."/>
            <person name="Vetriani C."/>
        </authorList>
    </citation>
    <scope>NUCLEOTIDE SEQUENCE [LARGE SCALE GENOMIC DNA]</scope>
    <source>
        <strain evidence="5">TB6</strain>
    </source>
</reference>
<proteinExistence type="predicted"/>
<evidence type="ECO:0000313" key="3">
    <source>
        <dbReference type="EMBL" id="ROR39527.1"/>
    </source>
</evidence>